<feature type="region of interest" description="Disordered" evidence="1">
    <location>
        <begin position="93"/>
        <end position="116"/>
    </location>
</feature>
<feature type="compositionally biased region" description="Low complexity" evidence="1">
    <location>
        <begin position="343"/>
        <end position="368"/>
    </location>
</feature>
<protein>
    <submittedName>
        <fullName evidence="2">Phage protein D</fullName>
    </submittedName>
</protein>
<feature type="compositionally biased region" description="Basic and acidic residues" evidence="1">
    <location>
        <begin position="330"/>
        <end position="342"/>
    </location>
</feature>
<comment type="caution">
    <text evidence="2">The sequence shown here is derived from an EMBL/GenBank/DDBJ whole genome shotgun (WGS) entry which is preliminary data.</text>
</comment>
<feature type="region of interest" description="Disordered" evidence="1">
    <location>
        <begin position="330"/>
        <end position="368"/>
    </location>
</feature>
<evidence type="ECO:0000256" key="1">
    <source>
        <dbReference type="SAM" id="MobiDB-lite"/>
    </source>
</evidence>
<dbReference type="SUPFAM" id="SSF69279">
    <property type="entry name" value="Phage tail proteins"/>
    <property type="match status" value="1"/>
</dbReference>
<accession>A0ABU0B9Z8</accession>
<name>A0ABU0B9Z8_9HYPH</name>
<keyword evidence="3" id="KW-1185">Reference proteome</keyword>
<dbReference type="Proteomes" id="UP001224682">
    <property type="component" value="Unassembled WGS sequence"/>
</dbReference>
<reference evidence="2 3" key="1">
    <citation type="submission" date="2023-07" db="EMBL/GenBank/DDBJ databases">
        <title>Genomic Encyclopedia of Type Strains, Phase IV (KMG-IV): sequencing the most valuable type-strain genomes for metagenomic binning, comparative biology and taxonomic classification.</title>
        <authorList>
            <person name="Goeker M."/>
        </authorList>
    </citation>
    <scope>NUCLEOTIDE SEQUENCE [LARGE SCALE GENOMIC DNA]</scope>
    <source>
        <strain evidence="2 3">DSM 2457</strain>
    </source>
</reference>
<evidence type="ECO:0000313" key="3">
    <source>
        <dbReference type="Proteomes" id="UP001224682"/>
    </source>
</evidence>
<evidence type="ECO:0000313" key="2">
    <source>
        <dbReference type="EMBL" id="MDQ0301344.1"/>
    </source>
</evidence>
<gene>
    <name evidence="2" type="ORF">J2S75_000355</name>
</gene>
<dbReference type="EMBL" id="JAUSUI010000001">
    <property type="protein sequence ID" value="MDQ0301344.1"/>
    <property type="molecule type" value="Genomic_DNA"/>
</dbReference>
<proteinExistence type="predicted"/>
<organism evidence="2 3">
    <name type="scientific">Ancylobacter polymorphus</name>
    <dbReference type="NCBI Taxonomy" id="223390"/>
    <lineage>
        <taxon>Bacteria</taxon>
        <taxon>Pseudomonadati</taxon>
        <taxon>Pseudomonadota</taxon>
        <taxon>Alphaproteobacteria</taxon>
        <taxon>Hyphomicrobiales</taxon>
        <taxon>Xanthobacteraceae</taxon>
        <taxon>Ancylobacter</taxon>
    </lineage>
</organism>
<sequence length="368" mass="39358">MLRKPLYRVEVNGIDYTSRFRPVVKSIRVSDRSGVATDSASILVADRNGSVKLPTEGDRMRILLGDSIDGVGLAFSGFVADVLSRGSKRGGRELDISAKGVDPRSSAREAQGRHLDDTTLGEAAKKFAENAGIDGVVVAPELSLIERPYWSMQFESFMHWGQRISREVGATFKMQDGKAIFLPSNAGKSAGGVALPTVRAAFGENLLNWSITPTSSRERSRKVRARYFDERKSRWIDRDAEIEGGSGPIFTDRFTSSSEKTADARAASLKSRAERNGGEGSVLILGTAFAKPEAPLLLSGTRPGIDGTYVIDGVEHNLTKRGGYVVTCEVKKPSSEVGKDSRTGSATPSSPSTASTSPTSTGRAAGPV</sequence>
<dbReference type="RefSeq" id="WP_307017613.1">
    <property type="nucleotide sequence ID" value="NZ_JAUSUI010000001.1"/>
</dbReference>